<dbReference type="RefSeq" id="WP_092735421.1">
    <property type="nucleotide sequence ID" value="NZ_FNPC01000020.1"/>
</dbReference>
<evidence type="ECO:0000313" key="2">
    <source>
        <dbReference type="EMBL" id="SDY96533.1"/>
    </source>
</evidence>
<dbReference type="InterPro" id="IPR017850">
    <property type="entry name" value="Alkaline_phosphatase_core_sf"/>
</dbReference>
<keyword evidence="3" id="KW-1185">Reference proteome</keyword>
<dbReference type="PANTHER" id="PTHR43751">
    <property type="entry name" value="SULFATASE"/>
    <property type="match status" value="1"/>
</dbReference>
<name>A0A1H3P6D7_9EURY</name>
<evidence type="ECO:0000259" key="1">
    <source>
        <dbReference type="Pfam" id="PF00884"/>
    </source>
</evidence>
<dbReference type="CDD" id="cd16148">
    <property type="entry name" value="sulfatase_like"/>
    <property type="match status" value="1"/>
</dbReference>
<dbReference type="SUPFAM" id="SSF53649">
    <property type="entry name" value="Alkaline phosphatase-like"/>
    <property type="match status" value="1"/>
</dbReference>
<reference evidence="3" key="1">
    <citation type="submission" date="2016-10" db="EMBL/GenBank/DDBJ databases">
        <authorList>
            <person name="Varghese N."/>
            <person name="Submissions S."/>
        </authorList>
    </citation>
    <scope>NUCLEOTIDE SEQUENCE [LARGE SCALE GENOMIC DNA]</scope>
    <source>
        <strain evidence="3">DC30,IBRC 10041,KCTC 4046</strain>
    </source>
</reference>
<dbReference type="Gene3D" id="3.40.720.10">
    <property type="entry name" value="Alkaline Phosphatase, subunit A"/>
    <property type="match status" value="1"/>
</dbReference>
<evidence type="ECO:0000313" key="3">
    <source>
        <dbReference type="Proteomes" id="UP000199079"/>
    </source>
</evidence>
<dbReference type="EMBL" id="FNPC01000020">
    <property type="protein sequence ID" value="SDY96533.1"/>
    <property type="molecule type" value="Genomic_DNA"/>
</dbReference>
<feature type="domain" description="Sulfatase N-terminal" evidence="1">
    <location>
        <begin position="5"/>
        <end position="340"/>
    </location>
</feature>
<dbReference type="InterPro" id="IPR000917">
    <property type="entry name" value="Sulfatase_N"/>
</dbReference>
<protein>
    <submittedName>
        <fullName evidence="2">Arylsulfatase A</fullName>
    </submittedName>
</protein>
<dbReference type="Pfam" id="PF00884">
    <property type="entry name" value="Sulfatase"/>
    <property type="match status" value="1"/>
</dbReference>
<proteinExistence type="predicted"/>
<sequence>MKYEPHIIWISVESLRADHTTMGGYERNTTPNLNEISNKKKGNYFDNCFCQSMWTPAVTASILTGTYLSRHRLGIDGTADDIIPSDLDTLPEIFEAEGYETGCFSPNPYLSPATDLDRGFEDFHWLTLDRPQDFGLISTLKYLSRVNSYGPGITIDRQRHNLSYILTEGAKQWLRRSSDQVFLYLHIGNPHHPYLPPKAWRDAFTDEIELTTEKAMEISADIFEDNNSIKKTIANGCNLSASEWEAIKAMYDAEILFADHQIGELFDYAKSVLDDEVIFIITGDHGELFGEGGVIGHNLILHDAVTNVPLVIYGFPDLDTTQSDFIQHIDITRTVASLIDADREQFQGTDLHSRSPKFTISQRGIAHLDAYINHNPDFNIDRYHSNPITAIRSTSFKYQATRDQRELFVLPDESRDVINEYDEVTEQFEEHLQKISNWKMTDTDKESNGEFTEAMEDQLKDLGYL</sequence>
<dbReference type="PANTHER" id="PTHR43751:SF3">
    <property type="entry name" value="SULFATASE N-TERMINAL DOMAIN-CONTAINING PROTEIN"/>
    <property type="match status" value="1"/>
</dbReference>
<dbReference type="Proteomes" id="UP000199079">
    <property type="component" value="Unassembled WGS sequence"/>
</dbReference>
<organism evidence="2 3">
    <name type="scientific">Halopenitus persicus</name>
    <dbReference type="NCBI Taxonomy" id="1048396"/>
    <lineage>
        <taxon>Archaea</taxon>
        <taxon>Methanobacteriati</taxon>
        <taxon>Methanobacteriota</taxon>
        <taxon>Stenosarchaea group</taxon>
        <taxon>Halobacteria</taxon>
        <taxon>Halobacteriales</taxon>
        <taxon>Haloferacaceae</taxon>
        <taxon>Halopenitus</taxon>
    </lineage>
</organism>
<gene>
    <name evidence="2" type="ORF">SAMN05216564_1205</name>
</gene>
<accession>A0A1H3P6D7</accession>
<dbReference type="AlphaFoldDB" id="A0A1H3P6D7"/>
<dbReference type="InterPro" id="IPR052701">
    <property type="entry name" value="GAG_Ulvan_Degrading_Sulfatases"/>
</dbReference>
<dbReference type="OrthoDB" id="3164at2157"/>